<dbReference type="EMBL" id="LWSG01000042">
    <property type="protein sequence ID" value="OAS83245.1"/>
    <property type="molecule type" value="Genomic_DNA"/>
</dbReference>
<dbReference type="InterPro" id="IPR051052">
    <property type="entry name" value="Diverse_substrate_MTase"/>
</dbReference>
<dbReference type="RefSeq" id="WP_066337525.1">
    <property type="nucleotide sequence ID" value="NZ_LWSG01000042.1"/>
</dbReference>
<evidence type="ECO:0000256" key="3">
    <source>
        <dbReference type="ARBA" id="ARBA00022679"/>
    </source>
</evidence>
<dbReference type="Proteomes" id="UP000078534">
    <property type="component" value="Unassembled WGS sequence"/>
</dbReference>
<dbReference type="GO" id="GO:0032259">
    <property type="term" value="P:methylation"/>
    <property type="evidence" value="ECO:0007669"/>
    <property type="project" value="UniProtKB-KW"/>
</dbReference>
<keyword evidence="3 5" id="KW-0808">Transferase</keyword>
<evidence type="ECO:0000256" key="2">
    <source>
        <dbReference type="ARBA" id="ARBA00022603"/>
    </source>
</evidence>
<dbReference type="InterPro" id="IPR029063">
    <property type="entry name" value="SAM-dependent_MTases_sf"/>
</dbReference>
<dbReference type="PANTHER" id="PTHR44942:SF4">
    <property type="entry name" value="METHYLTRANSFERASE TYPE 11 DOMAIN-CONTAINING PROTEIN"/>
    <property type="match status" value="1"/>
</dbReference>
<keyword evidence="6" id="KW-1185">Reference proteome</keyword>
<dbReference type="STRING" id="152268.A6K24_09005"/>
<protein>
    <submittedName>
        <fullName evidence="5">SAM-dependent methyltransferase</fullName>
    </submittedName>
</protein>
<dbReference type="InterPro" id="IPR013216">
    <property type="entry name" value="Methyltransf_11"/>
</dbReference>
<evidence type="ECO:0000256" key="1">
    <source>
        <dbReference type="ARBA" id="ARBA00008361"/>
    </source>
</evidence>
<name>A0A179SNC5_9BACI</name>
<proteinExistence type="inferred from homology"/>
<reference evidence="6" key="1">
    <citation type="submission" date="2016-04" db="EMBL/GenBank/DDBJ databases">
        <authorList>
            <person name="Lyu Z."/>
            <person name="Lyu W."/>
        </authorList>
    </citation>
    <scope>NUCLEOTIDE SEQUENCE [LARGE SCALE GENOMIC DNA]</scope>
    <source>
        <strain evidence="6">C44</strain>
    </source>
</reference>
<keyword evidence="2 5" id="KW-0489">Methyltransferase</keyword>
<feature type="domain" description="Methyltransferase type 11" evidence="4">
    <location>
        <begin position="46"/>
        <end position="141"/>
    </location>
</feature>
<accession>A0A179SNC5</accession>
<evidence type="ECO:0000259" key="4">
    <source>
        <dbReference type="Pfam" id="PF08241"/>
    </source>
</evidence>
<dbReference type="SUPFAM" id="SSF53335">
    <property type="entry name" value="S-adenosyl-L-methionine-dependent methyltransferases"/>
    <property type="match status" value="1"/>
</dbReference>
<comment type="similarity">
    <text evidence="1">Belongs to the methyltransferase superfamily.</text>
</comment>
<gene>
    <name evidence="5" type="ORF">A6K24_09005</name>
</gene>
<evidence type="ECO:0000313" key="5">
    <source>
        <dbReference type="EMBL" id="OAS83245.1"/>
    </source>
</evidence>
<dbReference type="OrthoDB" id="9797252at2"/>
<evidence type="ECO:0000313" key="6">
    <source>
        <dbReference type="Proteomes" id="UP000078534"/>
    </source>
</evidence>
<comment type="caution">
    <text evidence="5">The sequence shown here is derived from an EMBL/GenBank/DDBJ whole genome shotgun (WGS) entry which is preliminary data.</text>
</comment>
<dbReference type="Pfam" id="PF08241">
    <property type="entry name" value="Methyltransf_11"/>
    <property type="match status" value="1"/>
</dbReference>
<dbReference type="AlphaFoldDB" id="A0A179SNC5"/>
<sequence>MNEHIRNNVKRFQGFGTLYDKNRPIPPQDIIEIVKKYLRRQPQTVIDVGCGTGLSTFLWVNEANSIIGFEPNNDMRNVALAKLQEFDEPSNIQFIKGFSHQLDLPTESVDVVTCSQSFHWMDPHSTLQEFSRVLRGGGVFAAYDCDWPPTFDWLIEEQYKQLISLVNKKLMQLTEKDEQPYRWKKSEHLQKIRESNLFRFSKEIVFHHWEKCDATRYANIAFSNGGLQTAIQLGADDLHEAVNDFKDQVKESFAGESCDVLFSYRMRLAVK</sequence>
<organism evidence="5 6">
    <name type="scientific">Metabacillus litoralis</name>
    <dbReference type="NCBI Taxonomy" id="152268"/>
    <lineage>
        <taxon>Bacteria</taxon>
        <taxon>Bacillati</taxon>
        <taxon>Bacillota</taxon>
        <taxon>Bacilli</taxon>
        <taxon>Bacillales</taxon>
        <taxon>Bacillaceae</taxon>
        <taxon>Metabacillus</taxon>
    </lineage>
</organism>
<dbReference type="Gene3D" id="3.40.50.150">
    <property type="entry name" value="Vaccinia Virus protein VP39"/>
    <property type="match status" value="1"/>
</dbReference>
<dbReference type="GO" id="GO:0008757">
    <property type="term" value="F:S-adenosylmethionine-dependent methyltransferase activity"/>
    <property type="evidence" value="ECO:0007669"/>
    <property type="project" value="InterPro"/>
</dbReference>
<dbReference type="CDD" id="cd02440">
    <property type="entry name" value="AdoMet_MTases"/>
    <property type="match status" value="1"/>
</dbReference>
<dbReference type="PANTHER" id="PTHR44942">
    <property type="entry name" value="METHYLTRANSF_11 DOMAIN-CONTAINING PROTEIN"/>
    <property type="match status" value="1"/>
</dbReference>